<accession>A0A540X1L0</accession>
<evidence type="ECO:0000313" key="2">
    <source>
        <dbReference type="Proteomes" id="UP000315369"/>
    </source>
</evidence>
<dbReference type="EMBL" id="VIFM01000050">
    <property type="protein sequence ID" value="TQF15157.1"/>
    <property type="molecule type" value="Genomic_DNA"/>
</dbReference>
<dbReference type="OrthoDB" id="9801287at2"/>
<dbReference type="InterPro" id="IPR050900">
    <property type="entry name" value="Transposase_IS3/IS150/IS904"/>
</dbReference>
<organism evidence="1 2">
    <name type="scientific">Myxococcus llanfairpwllgwyngyllgogerychwyrndrobwllllantysiliogogogochensis</name>
    <dbReference type="NCBI Taxonomy" id="2590453"/>
    <lineage>
        <taxon>Bacteria</taxon>
        <taxon>Pseudomonadati</taxon>
        <taxon>Myxococcota</taxon>
        <taxon>Myxococcia</taxon>
        <taxon>Myxococcales</taxon>
        <taxon>Cystobacterineae</taxon>
        <taxon>Myxococcaceae</taxon>
        <taxon>Myxococcus</taxon>
    </lineage>
</organism>
<name>A0A540X1L0_9BACT</name>
<comment type="caution">
    <text evidence="1">The sequence shown here is derived from an EMBL/GenBank/DDBJ whole genome shotgun (WGS) entry which is preliminary data.</text>
</comment>
<dbReference type="Proteomes" id="UP000315369">
    <property type="component" value="Unassembled WGS sequence"/>
</dbReference>
<evidence type="ECO:0000313" key="1">
    <source>
        <dbReference type="EMBL" id="TQF15157.1"/>
    </source>
</evidence>
<protein>
    <submittedName>
        <fullName evidence="1">Transposase family protein</fullName>
    </submittedName>
</protein>
<gene>
    <name evidence="1" type="ORF">FJV41_15170</name>
</gene>
<dbReference type="SUPFAM" id="SSF53098">
    <property type="entry name" value="Ribonuclease H-like"/>
    <property type="match status" value="1"/>
</dbReference>
<dbReference type="PANTHER" id="PTHR46889">
    <property type="entry name" value="TRANSPOSASE INSF FOR INSERTION SEQUENCE IS3B-RELATED"/>
    <property type="match status" value="1"/>
</dbReference>
<dbReference type="AlphaFoldDB" id="A0A540X1L0"/>
<sequence>MASRHGRQGRTAAPSLHVLLRPRRTVRRRAGRLWHRTDQGSTYASEDDQHVLARHGIVRGISRCGNCYDNAALESGFSTLKPGVDNAR</sequence>
<dbReference type="InterPro" id="IPR012337">
    <property type="entry name" value="RNaseH-like_sf"/>
</dbReference>
<keyword evidence="2" id="KW-1185">Reference proteome</keyword>
<reference evidence="1 2" key="1">
    <citation type="submission" date="2019-06" db="EMBL/GenBank/DDBJ databases">
        <authorList>
            <person name="Livingstone P."/>
            <person name="Whitworth D."/>
        </authorList>
    </citation>
    <scope>NUCLEOTIDE SEQUENCE [LARGE SCALE GENOMIC DNA]</scope>
    <source>
        <strain evidence="1 2">AM401</strain>
    </source>
</reference>
<dbReference type="PANTHER" id="PTHR46889:SF4">
    <property type="entry name" value="TRANSPOSASE INSO FOR INSERTION SEQUENCE ELEMENT IS911B-RELATED"/>
    <property type="match status" value="1"/>
</dbReference>
<proteinExistence type="predicted"/>